<dbReference type="Proteomes" id="UP000054350">
    <property type="component" value="Unassembled WGS sequence"/>
</dbReference>
<proteinExistence type="predicted"/>
<evidence type="ECO:0000313" key="2">
    <source>
        <dbReference type="Proteomes" id="UP000054350"/>
    </source>
</evidence>
<dbReference type="Pfam" id="PF25880">
    <property type="entry name" value="WHD_CHMP7_1st"/>
    <property type="match status" value="1"/>
</dbReference>
<sequence length="251" mass="27381">MARSPAHGDETIEALIHATIADADMLPAMMAAFPTSRAVNPASWDAKMNFWKRILRATFESCTCLASRYTLVVDDALPAHFAVDGLAPRGIMRVLRDLYDAGDIVPVEDVLQPPGKPGWMATLVANPIIWGLTAISVLPKPDPTEMPQGLFVVRSNLEKDIKAIRRLAKSVTALSDTIVPIADVLAQLGMADANANDVELLMQAAAQKQVIAYDPALRVVKLPPHVPRRCRRAGSRRSTATCLRSSQRWRA</sequence>
<dbReference type="EMBL" id="GG745369">
    <property type="protein sequence ID" value="KNE70959.1"/>
    <property type="molecule type" value="Genomic_DNA"/>
</dbReference>
<organism evidence="1 2">
    <name type="scientific">Allomyces macrogynus (strain ATCC 38327)</name>
    <name type="common">Allomyces javanicus var. macrogynus</name>
    <dbReference type="NCBI Taxonomy" id="578462"/>
    <lineage>
        <taxon>Eukaryota</taxon>
        <taxon>Fungi</taxon>
        <taxon>Fungi incertae sedis</taxon>
        <taxon>Blastocladiomycota</taxon>
        <taxon>Blastocladiomycetes</taxon>
        <taxon>Blastocladiales</taxon>
        <taxon>Blastocladiaceae</taxon>
        <taxon>Allomyces</taxon>
    </lineage>
</organism>
<dbReference type="STRING" id="578462.A0A0L0T8V6"/>
<reference evidence="1 2" key="1">
    <citation type="submission" date="2009-11" db="EMBL/GenBank/DDBJ databases">
        <title>Annotation of Allomyces macrogynus ATCC 38327.</title>
        <authorList>
            <consortium name="The Broad Institute Genome Sequencing Platform"/>
            <person name="Russ C."/>
            <person name="Cuomo C."/>
            <person name="Burger G."/>
            <person name="Gray M.W."/>
            <person name="Holland P.W.H."/>
            <person name="King N."/>
            <person name="Lang F.B.F."/>
            <person name="Roger A.J."/>
            <person name="Ruiz-Trillo I."/>
            <person name="Young S.K."/>
            <person name="Zeng Q."/>
            <person name="Gargeya S."/>
            <person name="Fitzgerald M."/>
            <person name="Haas B."/>
            <person name="Abouelleil A."/>
            <person name="Alvarado L."/>
            <person name="Arachchi H.M."/>
            <person name="Berlin A."/>
            <person name="Chapman S.B."/>
            <person name="Gearin G."/>
            <person name="Goldberg J."/>
            <person name="Griggs A."/>
            <person name="Gujja S."/>
            <person name="Hansen M."/>
            <person name="Heiman D."/>
            <person name="Howarth C."/>
            <person name="Larimer J."/>
            <person name="Lui A."/>
            <person name="MacDonald P.J.P."/>
            <person name="McCowen C."/>
            <person name="Montmayeur A."/>
            <person name="Murphy C."/>
            <person name="Neiman D."/>
            <person name="Pearson M."/>
            <person name="Priest M."/>
            <person name="Roberts A."/>
            <person name="Saif S."/>
            <person name="Shea T."/>
            <person name="Sisk P."/>
            <person name="Stolte C."/>
            <person name="Sykes S."/>
            <person name="Wortman J."/>
            <person name="Nusbaum C."/>
            <person name="Birren B."/>
        </authorList>
    </citation>
    <scope>NUCLEOTIDE SEQUENCE [LARGE SCALE GENOMIC DNA]</scope>
    <source>
        <strain evidence="1 2">ATCC 38327</strain>
    </source>
</reference>
<gene>
    <name evidence="1" type="ORF">AMAG_15223</name>
</gene>
<dbReference type="OrthoDB" id="10250120at2759"/>
<evidence type="ECO:0000313" key="1">
    <source>
        <dbReference type="EMBL" id="KNE70959.1"/>
    </source>
</evidence>
<protein>
    <submittedName>
        <fullName evidence="1">Uncharacterized protein</fullName>
    </submittedName>
</protein>
<keyword evidence="2" id="KW-1185">Reference proteome</keyword>
<dbReference type="VEuPathDB" id="FungiDB:AMAG_15223"/>
<dbReference type="AlphaFoldDB" id="A0A0L0T8V6"/>
<reference evidence="2" key="2">
    <citation type="submission" date="2009-11" db="EMBL/GenBank/DDBJ databases">
        <title>The Genome Sequence of Allomyces macrogynus strain ATCC 38327.</title>
        <authorList>
            <consortium name="The Broad Institute Genome Sequencing Platform"/>
            <person name="Russ C."/>
            <person name="Cuomo C."/>
            <person name="Shea T."/>
            <person name="Young S.K."/>
            <person name="Zeng Q."/>
            <person name="Koehrsen M."/>
            <person name="Haas B."/>
            <person name="Borodovsky M."/>
            <person name="Guigo R."/>
            <person name="Alvarado L."/>
            <person name="Berlin A."/>
            <person name="Borenstein D."/>
            <person name="Chen Z."/>
            <person name="Engels R."/>
            <person name="Freedman E."/>
            <person name="Gellesch M."/>
            <person name="Goldberg J."/>
            <person name="Griggs A."/>
            <person name="Gujja S."/>
            <person name="Heiman D."/>
            <person name="Hepburn T."/>
            <person name="Howarth C."/>
            <person name="Jen D."/>
            <person name="Larson L."/>
            <person name="Lewis B."/>
            <person name="Mehta T."/>
            <person name="Park D."/>
            <person name="Pearson M."/>
            <person name="Roberts A."/>
            <person name="Saif S."/>
            <person name="Shenoy N."/>
            <person name="Sisk P."/>
            <person name="Stolte C."/>
            <person name="Sykes S."/>
            <person name="Walk T."/>
            <person name="White J."/>
            <person name="Yandava C."/>
            <person name="Burger G."/>
            <person name="Gray M.W."/>
            <person name="Holland P.W.H."/>
            <person name="King N."/>
            <person name="Lang F.B.F."/>
            <person name="Roger A.J."/>
            <person name="Ruiz-Trillo I."/>
            <person name="Lander E."/>
            <person name="Nusbaum C."/>
        </authorList>
    </citation>
    <scope>NUCLEOTIDE SEQUENCE [LARGE SCALE GENOMIC DNA]</scope>
    <source>
        <strain evidence="2">ATCC 38327</strain>
    </source>
</reference>
<name>A0A0L0T8V6_ALLM3</name>
<accession>A0A0L0T8V6</accession>